<evidence type="ECO:0000313" key="3">
    <source>
        <dbReference type="Proteomes" id="UP000027138"/>
    </source>
</evidence>
<proteinExistence type="predicted"/>
<reference evidence="2 3" key="1">
    <citation type="journal article" date="2014" name="PLoS ONE">
        <title>Global Analysis of Gene Expression Profiles in Physic Nut (Jatropha curcas L.) Seedlings Exposed to Salt Stress.</title>
        <authorList>
            <person name="Zhang L."/>
            <person name="Zhang C."/>
            <person name="Wu P."/>
            <person name="Chen Y."/>
            <person name="Li M."/>
            <person name="Jiang H."/>
            <person name="Wu G."/>
        </authorList>
    </citation>
    <scope>NUCLEOTIDE SEQUENCE [LARGE SCALE GENOMIC DNA]</scope>
    <source>
        <strain evidence="3">cv. GZQX0401</strain>
        <tissue evidence="2">Young leaves</tissue>
    </source>
</reference>
<dbReference type="EMBL" id="KK914502">
    <property type="protein sequence ID" value="KDP34954.1"/>
    <property type="molecule type" value="Genomic_DNA"/>
</dbReference>
<evidence type="ECO:0000256" key="1">
    <source>
        <dbReference type="SAM" id="MobiDB-lite"/>
    </source>
</evidence>
<organism evidence="2 3">
    <name type="scientific">Jatropha curcas</name>
    <name type="common">Barbados nut</name>
    <dbReference type="NCBI Taxonomy" id="180498"/>
    <lineage>
        <taxon>Eukaryota</taxon>
        <taxon>Viridiplantae</taxon>
        <taxon>Streptophyta</taxon>
        <taxon>Embryophyta</taxon>
        <taxon>Tracheophyta</taxon>
        <taxon>Spermatophyta</taxon>
        <taxon>Magnoliopsida</taxon>
        <taxon>eudicotyledons</taxon>
        <taxon>Gunneridae</taxon>
        <taxon>Pentapetalae</taxon>
        <taxon>rosids</taxon>
        <taxon>fabids</taxon>
        <taxon>Malpighiales</taxon>
        <taxon>Euphorbiaceae</taxon>
        <taxon>Crotonoideae</taxon>
        <taxon>Jatropheae</taxon>
        <taxon>Jatropha</taxon>
    </lineage>
</organism>
<gene>
    <name evidence="2" type="ORF">JCGZ_09242</name>
</gene>
<sequence length="61" mass="7270">MEFPQNSNEKANRWRGNVRLEERSRSRPSVHLEPVGNGEKSPEIKECDCRRRWSRFAPLVF</sequence>
<protein>
    <submittedName>
        <fullName evidence="2">Uncharacterized protein</fullName>
    </submittedName>
</protein>
<name>A0A067KSX5_JATCU</name>
<keyword evidence="3" id="KW-1185">Reference proteome</keyword>
<feature type="region of interest" description="Disordered" evidence="1">
    <location>
        <begin position="1"/>
        <end position="42"/>
    </location>
</feature>
<dbReference type="AlphaFoldDB" id="A0A067KSX5"/>
<dbReference type="Proteomes" id="UP000027138">
    <property type="component" value="Unassembled WGS sequence"/>
</dbReference>
<accession>A0A067KSX5</accession>
<evidence type="ECO:0000313" key="2">
    <source>
        <dbReference type="EMBL" id="KDP34954.1"/>
    </source>
</evidence>